<evidence type="ECO:0000259" key="5">
    <source>
        <dbReference type="Pfam" id="PF25553"/>
    </source>
</evidence>
<evidence type="ECO:0000256" key="2">
    <source>
        <dbReference type="ARBA" id="ARBA00004906"/>
    </source>
</evidence>
<feature type="region of interest" description="Disordered" evidence="4">
    <location>
        <begin position="48"/>
        <end position="97"/>
    </location>
</feature>
<dbReference type="InterPro" id="IPR038920">
    <property type="entry name" value="At3g05675-like"/>
</dbReference>
<keyword evidence="7" id="KW-1185">Reference proteome</keyword>
<dbReference type="EMBL" id="OZ023705">
    <property type="protein sequence ID" value="CAK9874953.1"/>
    <property type="molecule type" value="Genomic_DNA"/>
</dbReference>
<dbReference type="Pfam" id="PF25553">
    <property type="entry name" value="BTB-POZ_ANK-like"/>
    <property type="match status" value="1"/>
</dbReference>
<feature type="compositionally biased region" description="Basic residues" evidence="4">
    <location>
        <begin position="84"/>
        <end position="97"/>
    </location>
</feature>
<feature type="compositionally biased region" description="Basic and acidic residues" evidence="4">
    <location>
        <begin position="57"/>
        <end position="70"/>
    </location>
</feature>
<proteinExistence type="predicted"/>
<dbReference type="Gene3D" id="3.30.710.10">
    <property type="entry name" value="Potassium Channel Kv1.1, Chain A"/>
    <property type="match status" value="1"/>
</dbReference>
<protein>
    <recommendedName>
        <fullName evidence="5">At3g05675-like ankyrin-like domain-containing protein</fullName>
    </recommendedName>
</protein>
<dbReference type="PANTHER" id="PTHR31060:SF37">
    <property type="entry name" value="BTB DOMAIN-CONTAINING PROTEIN"/>
    <property type="match status" value="1"/>
</dbReference>
<dbReference type="InterPro" id="IPR058039">
    <property type="entry name" value="At3g05675-like_ankyrin"/>
</dbReference>
<feature type="domain" description="At3g05675-like ankyrin-like" evidence="5">
    <location>
        <begin position="326"/>
        <end position="474"/>
    </location>
</feature>
<keyword evidence="3" id="KW-0833">Ubl conjugation pathway</keyword>
<evidence type="ECO:0000256" key="1">
    <source>
        <dbReference type="ARBA" id="ARBA00002668"/>
    </source>
</evidence>
<name>A0ABP1BH75_9BRYO</name>
<comment type="pathway">
    <text evidence="2">Protein modification; protein ubiquitination.</text>
</comment>
<evidence type="ECO:0000313" key="6">
    <source>
        <dbReference type="EMBL" id="CAK9874953.1"/>
    </source>
</evidence>
<dbReference type="PANTHER" id="PTHR31060">
    <property type="entry name" value="OSJNBA0011J08.25 PROTEIN-RELATED"/>
    <property type="match status" value="1"/>
</dbReference>
<accession>A0ABP1BH75</accession>
<organism evidence="6 7">
    <name type="scientific">Sphagnum jensenii</name>
    <dbReference type="NCBI Taxonomy" id="128206"/>
    <lineage>
        <taxon>Eukaryota</taxon>
        <taxon>Viridiplantae</taxon>
        <taxon>Streptophyta</taxon>
        <taxon>Embryophyta</taxon>
        <taxon>Bryophyta</taxon>
        <taxon>Sphagnophytina</taxon>
        <taxon>Sphagnopsida</taxon>
        <taxon>Sphagnales</taxon>
        <taxon>Sphagnaceae</taxon>
        <taxon>Sphagnum</taxon>
    </lineage>
</organism>
<comment type="function">
    <text evidence="1">May act as a substrate-specific adapter of an E3 ubiquitin-protein ligase complex (CUL3-RBX1-BTB) which mediates the ubiquitination and subsequent proteasomal degradation of target proteins.</text>
</comment>
<sequence length="505" mass="57065">MWFGDEKTSDIILQLVPTHDSESPASPAIDKPLHSVANEVLLLKYPKHKQKSGHNSPRHDELSNHGDSRGRPLSISNLDAGQPNHKRRQPSKKRRKVHVHLDITTLHVHSAALCRCQYFTACLGDRWSEDANGARTIQLTMEAHSNPNVYISCIELLYKEDLSPATSFQCVGHALNILRVAAQLLFQDCIMSSMQYLAAMPWRAEEQLAIHTVLTGFHLPPTPDLVARLGTFSPAGAMSIELPSLVKRVLENLLSTNTQECLSFKDRRAVCEKVLRGNMQGPLSSCAMVHITKSAMYGELHKILHRFRNEVECSCWLHEDDIPDLSKAMVWLLNIMLELKVADDAVKNLSNDKELAQITITLVEQMKSNICNEFLVEFFQVLVRMLHAVGKGEIILENATRLALIDTWLPIIRECEYVINGELRESAEQAVNTVLKTLPLFDQECILISWLSKEPDLDYNSIWPNLSEAFDAWCHNFRSTMHLLSGSADVKYHIFTTNDDSLSQM</sequence>
<gene>
    <name evidence="6" type="ORF">CSSPJE1EN2_LOCUS17202</name>
</gene>
<dbReference type="InterPro" id="IPR011333">
    <property type="entry name" value="SKP1/BTB/POZ_sf"/>
</dbReference>
<dbReference type="Proteomes" id="UP001497522">
    <property type="component" value="Chromosome 4"/>
</dbReference>
<evidence type="ECO:0000313" key="7">
    <source>
        <dbReference type="Proteomes" id="UP001497522"/>
    </source>
</evidence>
<evidence type="ECO:0000256" key="4">
    <source>
        <dbReference type="SAM" id="MobiDB-lite"/>
    </source>
</evidence>
<evidence type="ECO:0000256" key="3">
    <source>
        <dbReference type="ARBA" id="ARBA00022786"/>
    </source>
</evidence>
<reference evidence="6" key="1">
    <citation type="submission" date="2024-03" db="EMBL/GenBank/DDBJ databases">
        <authorList>
            <consortium name="ELIXIR-Norway"/>
            <consortium name="Elixir Norway"/>
        </authorList>
    </citation>
    <scope>NUCLEOTIDE SEQUENCE</scope>
</reference>